<feature type="compositionally biased region" description="Low complexity" evidence="1">
    <location>
        <begin position="448"/>
        <end position="463"/>
    </location>
</feature>
<evidence type="ECO:0000313" key="2">
    <source>
        <dbReference type="EMBL" id="CAB3232041.1"/>
    </source>
</evidence>
<accession>A0A8S0ZFH8</accession>
<dbReference type="EMBL" id="CADEBD010000289">
    <property type="protein sequence ID" value="CAB3232041.1"/>
    <property type="molecule type" value="Genomic_DNA"/>
</dbReference>
<feature type="compositionally biased region" description="Basic residues" evidence="1">
    <location>
        <begin position="387"/>
        <end position="411"/>
    </location>
</feature>
<feature type="region of interest" description="Disordered" evidence="1">
    <location>
        <begin position="86"/>
        <end position="105"/>
    </location>
</feature>
<reference evidence="2 3" key="1">
    <citation type="submission" date="2020-04" db="EMBL/GenBank/DDBJ databases">
        <authorList>
            <person name="Wallbank WR R."/>
            <person name="Pardo Diaz C."/>
            <person name="Kozak K."/>
            <person name="Martin S."/>
            <person name="Jiggins C."/>
            <person name="Moest M."/>
            <person name="Warren A I."/>
            <person name="Byers J.R.P. K."/>
            <person name="Montejo-Kovacevich G."/>
            <person name="Yen C E."/>
        </authorList>
    </citation>
    <scope>NUCLEOTIDE SEQUENCE [LARGE SCALE GENOMIC DNA]</scope>
</reference>
<feature type="compositionally biased region" description="Low complexity" evidence="1">
    <location>
        <begin position="160"/>
        <end position="182"/>
    </location>
</feature>
<evidence type="ECO:0000256" key="1">
    <source>
        <dbReference type="SAM" id="MobiDB-lite"/>
    </source>
</evidence>
<feature type="compositionally biased region" description="Basic residues" evidence="1">
    <location>
        <begin position="428"/>
        <end position="447"/>
    </location>
</feature>
<sequence length="481" mass="52205">MKRSSRIISLALGNDNGDGTGTINMHDACGNIQTPTNTPPASPVTLEQAAIANELQQLINSDYESEVSHDDSVEDPDFTTETLNLRNVPVSSPSPPSPSVSLTTPSDLRSVETVNLFGHDSSLRIDRSDIFNISFQMTPDVEAVTSTSALPSAVNSPGLSTSSATSNVVNSPTSSSSRAMPSVVNLSTFGDEAAQPTSSNRGRAKRKNEHSWKQNIRKKLRNSGIVASNMPRNYKPDPRGKKYIKYDFNLIQQAVNEYSASNCSLDAISKKCNIHTSVLYRHCTKNMKSQGGQTVFSNKTEEELVLGEEDILRWLNESDGEALSDEEHENLYIQTHFGEKSSTDDGENASDIAPIQAENSSSCEEDVMSSVTPRLPPIATVSGQGRVKSRGIGRTLGRGRGRTLGRGRGRGPKNSSLSVATSMSHSRGPSHARIVRQRGRGRGRGRSRGVQQRQRRGIQSIQQKWTHSSGPKLGGYSNQPI</sequence>
<comment type="caution">
    <text evidence="2">The sequence shown here is derived from an EMBL/GenBank/DDBJ whole genome shotgun (WGS) entry which is preliminary data.</text>
</comment>
<dbReference type="Proteomes" id="UP000494256">
    <property type="component" value="Unassembled WGS sequence"/>
</dbReference>
<proteinExistence type="predicted"/>
<feature type="region of interest" description="Disordered" evidence="1">
    <location>
        <begin position="339"/>
        <end position="481"/>
    </location>
</feature>
<evidence type="ECO:0000313" key="3">
    <source>
        <dbReference type="Proteomes" id="UP000494256"/>
    </source>
</evidence>
<dbReference type="AlphaFoldDB" id="A0A8S0ZFH8"/>
<gene>
    <name evidence="2" type="ORF">APLA_LOCUS5486</name>
</gene>
<name>A0A8S0ZFH8_ARCPL</name>
<dbReference type="OrthoDB" id="7433347at2759"/>
<feature type="region of interest" description="Disordered" evidence="1">
    <location>
        <begin position="153"/>
        <end position="215"/>
    </location>
</feature>
<protein>
    <submittedName>
        <fullName evidence="2">Uncharacterized protein</fullName>
    </submittedName>
</protein>
<organism evidence="2 3">
    <name type="scientific">Arctia plantaginis</name>
    <name type="common">Wood tiger moth</name>
    <name type="synonym">Phalaena plantaginis</name>
    <dbReference type="NCBI Taxonomy" id="874455"/>
    <lineage>
        <taxon>Eukaryota</taxon>
        <taxon>Metazoa</taxon>
        <taxon>Ecdysozoa</taxon>
        <taxon>Arthropoda</taxon>
        <taxon>Hexapoda</taxon>
        <taxon>Insecta</taxon>
        <taxon>Pterygota</taxon>
        <taxon>Neoptera</taxon>
        <taxon>Endopterygota</taxon>
        <taxon>Lepidoptera</taxon>
        <taxon>Glossata</taxon>
        <taxon>Ditrysia</taxon>
        <taxon>Noctuoidea</taxon>
        <taxon>Erebidae</taxon>
        <taxon>Arctiinae</taxon>
        <taxon>Arctia</taxon>
    </lineage>
</organism>
<feature type="compositionally biased region" description="Polar residues" evidence="1">
    <location>
        <begin position="413"/>
        <end position="427"/>
    </location>
</feature>